<proteinExistence type="predicted"/>
<name>A0AA88AGS0_FICCA</name>
<reference evidence="1" key="1">
    <citation type="submission" date="2023-07" db="EMBL/GenBank/DDBJ databases">
        <title>draft genome sequence of fig (Ficus carica).</title>
        <authorList>
            <person name="Takahashi T."/>
            <person name="Nishimura K."/>
        </authorList>
    </citation>
    <scope>NUCLEOTIDE SEQUENCE</scope>
</reference>
<evidence type="ECO:0000313" key="2">
    <source>
        <dbReference type="Proteomes" id="UP001187192"/>
    </source>
</evidence>
<keyword evidence="2" id="KW-1185">Reference proteome</keyword>
<dbReference type="AlphaFoldDB" id="A0AA88AGS0"/>
<protein>
    <submittedName>
        <fullName evidence="1">Uncharacterized protein</fullName>
    </submittedName>
</protein>
<dbReference type="EMBL" id="BTGU01000043">
    <property type="protein sequence ID" value="GMN52757.1"/>
    <property type="molecule type" value="Genomic_DNA"/>
</dbReference>
<accession>A0AA88AGS0</accession>
<comment type="caution">
    <text evidence="1">The sequence shown here is derived from an EMBL/GenBank/DDBJ whole genome shotgun (WGS) entry which is preliminary data.</text>
</comment>
<dbReference type="Proteomes" id="UP001187192">
    <property type="component" value="Unassembled WGS sequence"/>
</dbReference>
<evidence type="ECO:0000313" key="1">
    <source>
        <dbReference type="EMBL" id="GMN52757.1"/>
    </source>
</evidence>
<organism evidence="1 2">
    <name type="scientific">Ficus carica</name>
    <name type="common">Common fig</name>
    <dbReference type="NCBI Taxonomy" id="3494"/>
    <lineage>
        <taxon>Eukaryota</taxon>
        <taxon>Viridiplantae</taxon>
        <taxon>Streptophyta</taxon>
        <taxon>Embryophyta</taxon>
        <taxon>Tracheophyta</taxon>
        <taxon>Spermatophyta</taxon>
        <taxon>Magnoliopsida</taxon>
        <taxon>eudicotyledons</taxon>
        <taxon>Gunneridae</taxon>
        <taxon>Pentapetalae</taxon>
        <taxon>rosids</taxon>
        <taxon>fabids</taxon>
        <taxon>Rosales</taxon>
        <taxon>Moraceae</taxon>
        <taxon>Ficeae</taxon>
        <taxon>Ficus</taxon>
    </lineage>
</organism>
<gene>
    <name evidence="1" type="ORF">TIFTF001_021891</name>
</gene>
<sequence>MQWLVLCLAQAPHFDLILGPAQAPPFGQCQVVGPYSVVREPQELGSLQGQILGPARAPFFDQCSIMGPYSVVQEPQELGQGQILSWVLLGHLLSSVPGRGTLLCGPRTTGVGGSARADLGSCSSTSFRSVSGRETLFHGPRTAEVGGSARADLILGPAQAPPFGQCPVMGP</sequence>